<dbReference type="RefSeq" id="WP_129521493.1">
    <property type="nucleotide sequence ID" value="NZ_SDPN01000028.1"/>
</dbReference>
<dbReference type="AlphaFoldDB" id="A0A4Q2KWV5"/>
<dbReference type="InterPro" id="IPR010497">
    <property type="entry name" value="Epoxide_hydro_N"/>
</dbReference>
<protein>
    <submittedName>
        <fullName evidence="5">Alpha/beta fold hydrolase</fullName>
    </submittedName>
</protein>
<organism evidence="5 6">
    <name type="scientific">Agromyces albus</name>
    <dbReference type="NCBI Taxonomy" id="205332"/>
    <lineage>
        <taxon>Bacteria</taxon>
        <taxon>Bacillati</taxon>
        <taxon>Actinomycetota</taxon>
        <taxon>Actinomycetes</taxon>
        <taxon>Micrococcales</taxon>
        <taxon>Microbacteriaceae</taxon>
        <taxon>Agromyces</taxon>
    </lineage>
</organism>
<dbReference type="PRINTS" id="PR00412">
    <property type="entry name" value="EPOXHYDRLASE"/>
</dbReference>
<dbReference type="InterPro" id="IPR036866">
    <property type="entry name" value="RibonucZ/Hydroxyglut_hydro"/>
</dbReference>
<dbReference type="GO" id="GO:0004301">
    <property type="term" value="F:epoxide hydrolase activity"/>
    <property type="evidence" value="ECO:0007669"/>
    <property type="project" value="TreeGrafter"/>
</dbReference>
<evidence type="ECO:0000259" key="4">
    <source>
        <dbReference type="SMART" id="SM00849"/>
    </source>
</evidence>
<evidence type="ECO:0000256" key="3">
    <source>
        <dbReference type="ARBA" id="ARBA00022801"/>
    </source>
</evidence>
<dbReference type="InterPro" id="IPR000639">
    <property type="entry name" value="Epox_hydrolase-like"/>
</dbReference>
<dbReference type="SUPFAM" id="SSF53474">
    <property type="entry name" value="alpha/beta-Hydrolases"/>
    <property type="match status" value="1"/>
</dbReference>
<dbReference type="Gene3D" id="3.60.15.10">
    <property type="entry name" value="Ribonuclease Z/Hydroxyacylglutathione hydrolase-like"/>
    <property type="match status" value="1"/>
</dbReference>
<keyword evidence="3 5" id="KW-0378">Hydrolase</keyword>
<keyword evidence="6" id="KW-1185">Reference proteome</keyword>
<dbReference type="PANTHER" id="PTHR21661:SF35">
    <property type="entry name" value="EPOXIDE HYDROLASE"/>
    <property type="match status" value="1"/>
</dbReference>
<evidence type="ECO:0000313" key="5">
    <source>
        <dbReference type="EMBL" id="RXZ68363.1"/>
    </source>
</evidence>
<dbReference type="GO" id="GO:0097176">
    <property type="term" value="P:epoxide metabolic process"/>
    <property type="evidence" value="ECO:0007669"/>
    <property type="project" value="TreeGrafter"/>
</dbReference>
<evidence type="ECO:0000313" key="6">
    <source>
        <dbReference type="Proteomes" id="UP000293865"/>
    </source>
</evidence>
<evidence type="ECO:0000256" key="1">
    <source>
        <dbReference type="ARBA" id="ARBA00010088"/>
    </source>
</evidence>
<proteinExistence type="inferred from homology"/>
<dbReference type="Gene3D" id="3.40.50.1820">
    <property type="entry name" value="alpha/beta hydrolase"/>
    <property type="match status" value="1"/>
</dbReference>
<sequence length="673" mass="74047">MDPWITVAPGVHQRRYDPLDVSIVVVEGAARLLVVDSRAEPAEAEALLGDIRERFDKPVRWLVNTHAHYDHTFGNQAFGPGSETDAAIYGHANIERHFAEHEAPRLAAWRADPAREPDRHWSDVRLTPPTHPIDRPVTLDLGGRVVLLRPQPPAHTDTDLVLLVPDARVWIVGDLVEESGPPMYGSGSFPFGWPDVLDELVAEMQPGDVVVPGHGRVVGPEFVARQSADLHEVAGRFVAAHELGLSASDALASHDDWPVPVDYLVGAIDRAYAQLDHLAGKGATASTTEASRGPVAEPAPFTIRVPEAELRELRDRLRRTRFTTASSGTHWGSGVDPAYLAGLVAEWADGFDWRGVELRLNRLDHRIADVDGTRVHFVRATAGPAGGTVVPLLLMHGWPSSFLEMLPLVTALGWEGEVRGIRFELVIPSLPGFLYSELPDEPLTREAMADLLHELMVGHLGHRRYGVFGGDIGGTVAAWIAAKHPRQVMGLYMIHPPFPAVFDEPLSEPERHMLALEQEFDERDGGYSAIMSTRPDTIAAALADSPAGLLAWIIDKLRDWSDAHGELERRFDRETLLTLATLYWTTGSIGTSFRQYVDYPANRPRPRITVPAGFTLSAEEVIRDMPRSVAERSCADVRAWHPATRGGHFMAHEEPELLAGHLSAFFAEVLGVD</sequence>
<dbReference type="InterPro" id="IPR029058">
    <property type="entry name" value="AB_hydrolase_fold"/>
</dbReference>
<dbReference type="CDD" id="cd16282">
    <property type="entry name" value="metallo-hydrolase-like_MBL-fold"/>
    <property type="match status" value="1"/>
</dbReference>
<evidence type="ECO:0000256" key="2">
    <source>
        <dbReference type="ARBA" id="ARBA00022797"/>
    </source>
</evidence>
<dbReference type="OrthoDB" id="27092at2"/>
<dbReference type="Proteomes" id="UP000293865">
    <property type="component" value="Unassembled WGS sequence"/>
</dbReference>
<dbReference type="SMART" id="SM00849">
    <property type="entry name" value="Lactamase_B"/>
    <property type="match status" value="1"/>
</dbReference>
<reference evidence="5 6" key="1">
    <citation type="submission" date="2019-01" db="EMBL/GenBank/DDBJ databases">
        <title>Agromyces.</title>
        <authorList>
            <person name="Li J."/>
        </authorList>
    </citation>
    <scope>NUCLEOTIDE SEQUENCE [LARGE SCALE GENOMIC DNA]</scope>
    <source>
        <strain evidence="5 6">DSM 15934</strain>
    </source>
</reference>
<dbReference type="PANTHER" id="PTHR21661">
    <property type="entry name" value="EPOXIDE HYDROLASE 1-RELATED"/>
    <property type="match status" value="1"/>
</dbReference>
<dbReference type="EMBL" id="SDPN01000028">
    <property type="protein sequence ID" value="RXZ68363.1"/>
    <property type="molecule type" value="Genomic_DNA"/>
</dbReference>
<dbReference type="InterPro" id="IPR001279">
    <property type="entry name" value="Metallo-B-lactamas"/>
</dbReference>
<name>A0A4Q2KWV5_9MICO</name>
<feature type="domain" description="Metallo-beta-lactamase" evidence="4">
    <location>
        <begin position="20"/>
        <end position="214"/>
    </location>
</feature>
<dbReference type="Pfam" id="PF00753">
    <property type="entry name" value="Lactamase_B"/>
    <property type="match status" value="1"/>
</dbReference>
<dbReference type="Pfam" id="PF06441">
    <property type="entry name" value="EHN"/>
    <property type="match status" value="1"/>
</dbReference>
<comment type="caution">
    <text evidence="5">The sequence shown here is derived from an EMBL/GenBank/DDBJ whole genome shotgun (WGS) entry which is preliminary data.</text>
</comment>
<dbReference type="SUPFAM" id="SSF56281">
    <property type="entry name" value="Metallo-hydrolase/oxidoreductase"/>
    <property type="match status" value="1"/>
</dbReference>
<comment type="similarity">
    <text evidence="1">Belongs to the peptidase S33 family.</text>
</comment>
<gene>
    <name evidence="5" type="ORF">ESP51_13885</name>
</gene>
<keyword evidence="2" id="KW-0058">Aromatic hydrocarbons catabolism</keyword>
<accession>A0A4Q2KWV5</accession>